<name>A0ABX1CY44_9FLAO</name>
<proteinExistence type="predicted"/>
<organism evidence="2 3">
    <name type="scientific">Salinimicrobium oceani</name>
    <dbReference type="NCBI Taxonomy" id="2722702"/>
    <lineage>
        <taxon>Bacteria</taxon>
        <taxon>Pseudomonadati</taxon>
        <taxon>Bacteroidota</taxon>
        <taxon>Flavobacteriia</taxon>
        <taxon>Flavobacteriales</taxon>
        <taxon>Flavobacteriaceae</taxon>
        <taxon>Salinimicrobium</taxon>
    </lineage>
</organism>
<keyword evidence="1" id="KW-0812">Transmembrane</keyword>
<sequence>MINTKTGNKNIDTFLECYNKNLKSGSPRYDGSRLILNIQSDFQEAKSNIENIFYEVNTLVAGSIEIKLSSCKITNVSFFFGTNDFFQKYDRIKKNFILQNIIILNSSGHHFLKKDYDTYNEGNAVIYNIHEYHQILDYFLRTPEFTPYKSDTDNQFTLISKTHGVFNVGYKLPDITFFQNVNLNGLFSRFQEQFEKKEFIQFFKEIVISGVHNTPEENRYNEIIREHNSLLNLAKRDYETYVSNFAFDKIKSEFKEERGKYFETIDRNIDSIGKQVISFPLTFGATVFASYKVKDQPEFLILILAAYLLYTIIAFLILRMTAYNVKCLRKDVNDEELTIQKSYGVIYEGFKSDFKKIKHKILNLRFIIGVLYFVLIMLLLLFTIFTFYYIDIDNLSYLME</sequence>
<keyword evidence="3" id="KW-1185">Reference proteome</keyword>
<dbReference type="EMBL" id="JAAVJR010000003">
    <property type="protein sequence ID" value="NJW52717.1"/>
    <property type="molecule type" value="Genomic_DNA"/>
</dbReference>
<feature type="transmembrane region" description="Helical" evidence="1">
    <location>
        <begin position="299"/>
        <end position="318"/>
    </location>
</feature>
<dbReference type="RefSeq" id="WP_168137830.1">
    <property type="nucleotide sequence ID" value="NZ_JAAVJR010000003.1"/>
</dbReference>
<protein>
    <submittedName>
        <fullName evidence="2">Uncharacterized protein</fullName>
    </submittedName>
</protein>
<gene>
    <name evidence="2" type="ORF">HC175_07265</name>
</gene>
<accession>A0ABX1CY44</accession>
<keyword evidence="1" id="KW-0472">Membrane</keyword>
<evidence type="ECO:0000313" key="2">
    <source>
        <dbReference type="EMBL" id="NJW52717.1"/>
    </source>
</evidence>
<feature type="transmembrane region" description="Helical" evidence="1">
    <location>
        <begin position="366"/>
        <end position="390"/>
    </location>
</feature>
<dbReference type="Proteomes" id="UP000703674">
    <property type="component" value="Unassembled WGS sequence"/>
</dbReference>
<comment type="caution">
    <text evidence="2">The sequence shown here is derived from an EMBL/GenBank/DDBJ whole genome shotgun (WGS) entry which is preliminary data.</text>
</comment>
<keyword evidence="1" id="KW-1133">Transmembrane helix</keyword>
<reference evidence="2 3" key="1">
    <citation type="submission" date="2020-03" db="EMBL/GenBank/DDBJ databases">
        <title>Salinimicrobium sp. nov, isolated from SCS.</title>
        <authorList>
            <person name="Cao W.R."/>
        </authorList>
    </citation>
    <scope>NUCLEOTIDE SEQUENCE [LARGE SCALE GENOMIC DNA]</scope>
    <source>
        <strain evidence="3">J15B91</strain>
    </source>
</reference>
<evidence type="ECO:0000256" key="1">
    <source>
        <dbReference type="SAM" id="Phobius"/>
    </source>
</evidence>
<evidence type="ECO:0000313" key="3">
    <source>
        <dbReference type="Proteomes" id="UP000703674"/>
    </source>
</evidence>